<evidence type="ECO:0000256" key="4">
    <source>
        <dbReference type="ARBA" id="ARBA00022989"/>
    </source>
</evidence>
<feature type="transmembrane region" description="Helical" evidence="6">
    <location>
        <begin position="364"/>
        <end position="393"/>
    </location>
</feature>
<accession>U4KK67</accession>
<evidence type="ECO:0000313" key="8">
    <source>
        <dbReference type="EMBL" id="CCV64064.1"/>
    </source>
</evidence>
<dbReference type="PANTHER" id="PTHR30294:SF29">
    <property type="entry name" value="MULTIDRUG ABC TRANSPORTER PERMEASE YBHS-RELATED"/>
    <property type="match status" value="1"/>
</dbReference>
<reference evidence="8 9" key="1">
    <citation type="journal article" date="2013" name="J. Mol. Microbiol. Biotechnol.">
        <title>Analysis of the Complete Genomes of Acholeplasma brassicae , A. palmae and A. laidlawii and Their Comparison to the Obligate Parasites from ' Candidatus Phytoplasma'.</title>
        <authorList>
            <person name="Kube M."/>
            <person name="Siewert C."/>
            <person name="Migdoll A.M."/>
            <person name="Duduk B."/>
            <person name="Holz S."/>
            <person name="Rabus R."/>
            <person name="Seemuller E."/>
            <person name="Mitrovic J."/>
            <person name="Muller I."/>
            <person name="Buttner C."/>
            <person name="Reinhardt R."/>
        </authorList>
    </citation>
    <scope>NUCLEOTIDE SEQUENCE [LARGE SCALE GENOMIC DNA]</scope>
    <source>
        <strain evidence="8 9">J233</strain>
    </source>
</reference>
<dbReference type="GO" id="GO:0005886">
    <property type="term" value="C:plasma membrane"/>
    <property type="evidence" value="ECO:0007669"/>
    <property type="project" value="UniProtKB-SubCell"/>
</dbReference>
<evidence type="ECO:0000313" key="9">
    <source>
        <dbReference type="Proteomes" id="UP000032740"/>
    </source>
</evidence>
<dbReference type="HOGENOM" id="CLU_626462_0_0_14"/>
<gene>
    <name evidence="8" type="ORF">BN85404870</name>
</gene>
<dbReference type="Pfam" id="PF12698">
    <property type="entry name" value="ABC2_membrane_3"/>
    <property type="match status" value="1"/>
</dbReference>
<dbReference type="AlphaFoldDB" id="U4KK67"/>
<feature type="domain" description="ABC-2 type transporter transmembrane" evidence="7">
    <location>
        <begin position="11"/>
        <end position="391"/>
    </location>
</feature>
<feature type="transmembrane region" description="Helical" evidence="6">
    <location>
        <begin position="12"/>
        <end position="34"/>
    </location>
</feature>
<organism evidence="8 9">
    <name type="scientific">Alteracholeplasma palmae (strain ATCC 49389 / J233)</name>
    <name type="common">Acholeplasma palmae</name>
    <dbReference type="NCBI Taxonomy" id="1318466"/>
    <lineage>
        <taxon>Bacteria</taxon>
        <taxon>Bacillati</taxon>
        <taxon>Mycoplasmatota</taxon>
        <taxon>Mollicutes</taxon>
        <taxon>Acholeplasmatales</taxon>
        <taxon>Acholeplasmataceae</taxon>
        <taxon>Acholeplasma</taxon>
    </lineage>
</organism>
<keyword evidence="4 6" id="KW-1133">Transmembrane helix</keyword>
<evidence type="ECO:0000256" key="2">
    <source>
        <dbReference type="ARBA" id="ARBA00022475"/>
    </source>
</evidence>
<evidence type="ECO:0000256" key="3">
    <source>
        <dbReference type="ARBA" id="ARBA00022692"/>
    </source>
</evidence>
<evidence type="ECO:0000256" key="6">
    <source>
        <dbReference type="SAM" id="Phobius"/>
    </source>
</evidence>
<comment type="subcellular location">
    <subcellularLocation>
        <location evidence="1">Cell membrane</location>
        <topology evidence="1">Multi-pass membrane protein</topology>
    </subcellularLocation>
</comment>
<dbReference type="PANTHER" id="PTHR30294">
    <property type="entry name" value="MEMBRANE COMPONENT OF ABC TRANSPORTER YHHJ-RELATED"/>
    <property type="match status" value="1"/>
</dbReference>
<dbReference type="InterPro" id="IPR051449">
    <property type="entry name" value="ABC-2_transporter_component"/>
</dbReference>
<evidence type="ECO:0000256" key="5">
    <source>
        <dbReference type="ARBA" id="ARBA00023136"/>
    </source>
</evidence>
<dbReference type="GO" id="GO:0140359">
    <property type="term" value="F:ABC-type transporter activity"/>
    <property type="evidence" value="ECO:0007669"/>
    <property type="project" value="InterPro"/>
</dbReference>
<dbReference type="STRING" id="1318466.BN85404870"/>
<dbReference type="KEGG" id="apal:BN85404870"/>
<evidence type="ECO:0000256" key="1">
    <source>
        <dbReference type="ARBA" id="ARBA00004651"/>
    </source>
</evidence>
<feature type="transmembrane region" description="Helical" evidence="6">
    <location>
        <begin position="238"/>
        <end position="260"/>
    </location>
</feature>
<dbReference type="EMBL" id="FO681347">
    <property type="protein sequence ID" value="CCV64064.1"/>
    <property type="molecule type" value="Genomic_DNA"/>
</dbReference>
<evidence type="ECO:0000259" key="7">
    <source>
        <dbReference type="Pfam" id="PF12698"/>
    </source>
</evidence>
<feature type="transmembrane region" description="Helical" evidence="6">
    <location>
        <begin position="323"/>
        <end position="344"/>
    </location>
</feature>
<dbReference type="Proteomes" id="UP000032740">
    <property type="component" value="Chromosome"/>
</dbReference>
<keyword evidence="2" id="KW-1003">Cell membrane</keyword>
<feature type="transmembrane region" description="Helical" evidence="6">
    <location>
        <begin position="178"/>
        <end position="203"/>
    </location>
</feature>
<name>U4KK67_ALTPJ</name>
<dbReference type="InterPro" id="IPR013525">
    <property type="entry name" value="ABC2_TM"/>
</dbReference>
<keyword evidence="9" id="KW-1185">Reference proteome</keyword>
<keyword evidence="5 6" id="KW-0472">Membrane</keyword>
<sequence length="426" mass="47563">MYGLKKRILTKSFLISNIIIGVLILALTLVPSFINLANNNTEPVSNEVTGEVYYHINEADQEYFDEIIKHAKEQTEKNQFVWKVETKKATFDANQYYADEKYEKSVLVVFVKTNDKYSINYYDYNANTQLSSVLQTSLVELNRIIYQKETNTSYDKIENTTVIPIENENQSKKEIEKVVGSAVSSILIVPMFILVIMGIQFIGTDIIEEKSTKAIEVIIASVPPKTHFYSKIASTISFLAIQLLIILSFSMLGILINSLIGNATNSGISWGQILGDKTQMIAVTILLTILFALLGTLLYLIFGAFLASVAVNQEDYQQVQSPIMMILMIGYFVSIAANSINLPILTKILAYIPFTSALTAPGAYFSGTIGIVDVVISIIILIVTVILVTYILAPIYKASILSYDDGKLFKRIKKIIKSSRTMKVKK</sequence>
<protein>
    <submittedName>
        <fullName evidence="8">ABC-type transport system, permease component</fullName>
    </submittedName>
</protein>
<feature type="transmembrane region" description="Helical" evidence="6">
    <location>
        <begin position="280"/>
        <end position="311"/>
    </location>
</feature>
<keyword evidence="3 6" id="KW-0812">Transmembrane</keyword>
<proteinExistence type="predicted"/>